<reference evidence="2" key="1">
    <citation type="journal article" date="2010" name="Nat. Biotechnol.">
        <title>Draft genome sequence of the oilseed species Ricinus communis.</title>
        <authorList>
            <person name="Chan A.P."/>
            <person name="Crabtree J."/>
            <person name="Zhao Q."/>
            <person name="Lorenzi H."/>
            <person name="Orvis J."/>
            <person name="Puiu D."/>
            <person name="Melake-Berhan A."/>
            <person name="Jones K.M."/>
            <person name="Redman J."/>
            <person name="Chen G."/>
            <person name="Cahoon E.B."/>
            <person name="Gedil M."/>
            <person name="Stanke M."/>
            <person name="Haas B.J."/>
            <person name="Wortman J.R."/>
            <person name="Fraser-Liggett C.M."/>
            <person name="Ravel J."/>
            <person name="Rabinowicz P.D."/>
        </authorList>
    </citation>
    <scope>NUCLEOTIDE SEQUENCE [LARGE SCALE GENOMIC DNA]</scope>
    <source>
        <strain evidence="2">cv. Hale</strain>
    </source>
</reference>
<dbReference type="EMBL" id="EQ973917">
    <property type="protein sequence ID" value="EEF38938.1"/>
    <property type="molecule type" value="Genomic_DNA"/>
</dbReference>
<name>B9SBW0_RICCO</name>
<gene>
    <name evidence="1" type="ORF">RCOM_1045200</name>
</gene>
<evidence type="ECO:0000313" key="1">
    <source>
        <dbReference type="EMBL" id="EEF38938.1"/>
    </source>
</evidence>
<organism evidence="1 2">
    <name type="scientific">Ricinus communis</name>
    <name type="common">Castor bean</name>
    <dbReference type="NCBI Taxonomy" id="3988"/>
    <lineage>
        <taxon>Eukaryota</taxon>
        <taxon>Viridiplantae</taxon>
        <taxon>Streptophyta</taxon>
        <taxon>Embryophyta</taxon>
        <taxon>Tracheophyta</taxon>
        <taxon>Spermatophyta</taxon>
        <taxon>Magnoliopsida</taxon>
        <taxon>eudicotyledons</taxon>
        <taxon>Gunneridae</taxon>
        <taxon>Pentapetalae</taxon>
        <taxon>rosids</taxon>
        <taxon>fabids</taxon>
        <taxon>Malpighiales</taxon>
        <taxon>Euphorbiaceae</taxon>
        <taxon>Acalyphoideae</taxon>
        <taxon>Acalypheae</taxon>
        <taxon>Ricinus</taxon>
    </lineage>
</organism>
<proteinExistence type="predicted"/>
<sequence>MGNCWSCTACKLNSGPTAAPAPPSAAAAAAAETIPEPDPVASSIGDVVDVTQRAYQLVNGNSNSLQRRFLSLWISLSCAKVPDF</sequence>
<dbReference type="InParanoid" id="B9SBW0"/>
<keyword evidence="2" id="KW-1185">Reference proteome</keyword>
<dbReference type="AlphaFoldDB" id="B9SBW0"/>
<evidence type="ECO:0000313" key="2">
    <source>
        <dbReference type="Proteomes" id="UP000008311"/>
    </source>
</evidence>
<dbReference type="Proteomes" id="UP000008311">
    <property type="component" value="Unassembled WGS sequence"/>
</dbReference>
<accession>B9SBW0</accession>
<protein>
    <submittedName>
        <fullName evidence="1">Uncharacterized protein</fullName>
    </submittedName>
</protein>